<dbReference type="OrthoDB" id="7065718at2"/>
<dbReference type="Proteomes" id="UP000198935">
    <property type="component" value="Unassembled WGS sequence"/>
</dbReference>
<dbReference type="EMBL" id="FNPI01000011">
    <property type="protein sequence ID" value="SDZ37934.1"/>
    <property type="molecule type" value="Genomic_DNA"/>
</dbReference>
<accession>A0A1H3SJ14</accession>
<evidence type="ECO:0000313" key="2">
    <source>
        <dbReference type="Proteomes" id="UP000198935"/>
    </source>
</evidence>
<name>A0A1H3SJ14_9BACI</name>
<evidence type="ECO:0000313" key="1">
    <source>
        <dbReference type="EMBL" id="SDZ37934.1"/>
    </source>
</evidence>
<dbReference type="STRING" id="1503961.SAMN05421736_11151"/>
<proteinExistence type="predicted"/>
<reference evidence="2" key="1">
    <citation type="submission" date="2016-10" db="EMBL/GenBank/DDBJ databases">
        <authorList>
            <person name="Varghese N."/>
            <person name="Submissions S."/>
        </authorList>
    </citation>
    <scope>NUCLEOTIDE SEQUENCE [LARGE SCALE GENOMIC DNA]</scope>
    <source>
        <strain evidence="2">SP</strain>
    </source>
</reference>
<keyword evidence="2" id="KW-1185">Reference proteome</keyword>
<dbReference type="AlphaFoldDB" id="A0A1H3SJ14"/>
<dbReference type="Gene3D" id="1.10.1200.10">
    <property type="entry name" value="ACP-like"/>
    <property type="match status" value="1"/>
</dbReference>
<gene>
    <name evidence="1" type="ORF">SAMN05421736_11151</name>
</gene>
<organism evidence="1 2">
    <name type="scientific">Evansella caseinilytica</name>
    <dbReference type="NCBI Taxonomy" id="1503961"/>
    <lineage>
        <taxon>Bacteria</taxon>
        <taxon>Bacillati</taxon>
        <taxon>Bacillota</taxon>
        <taxon>Bacilli</taxon>
        <taxon>Bacillales</taxon>
        <taxon>Bacillaceae</taxon>
        <taxon>Evansella</taxon>
    </lineage>
</organism>
<sequence>MNKQLIINIVLESVEEINHILEDKIPVQEGEYAYLYDWSHGYLDSFSLVSLLVCIEQAMEDQLNMKLDLVNLNHLADQNNPFRTVESLVNHIIDLSNVNDLKNENKIKT</sequence>
<dbReference type="InterPro" id="IPR036736">
    <property type="entry name" value="ACP-like_sf"/>
</dbReference>
<evidence type="ECO:0008006" key="3">
    <source>
        <dbReference type="Google" id="ProtNLM"/>
    </source>
</evidence>
<protein>
    <recommendedName>
        <fullName evidence="3">Carrier domain-containing protein</fullName>
    </recommendedName>
</protein>